<evidence type="ECO:0000313" key="2">
    <source>
        <dbReference type="EMBL" id="RMZ67956.1"/>
    </source>
</evidence>
<protein>
    <submittedName>
        <fullName evidence="2">Uncharacterized protein</fullName>
    </submittedName>
</protein>
<sequence>MVKLDWLGSSTGYTMSTPISIILWTIVSYFCVCITSVLLCRYEPGYCNMETTVFLRPVSTKPNKQKTTNSP</sequence>
<keyword evidence="1" id="KW-1133">Transmembrane helix</keyword>
<dbReference type="Proteomes" id="UP000265663">
    <property type="component" value="Unassembled WGS sequence"/>
</dbReference>
<feature type="transmembrane region" description="Helical" evidence="1">
    <location>
        <begin position="20"/>
        <end position="40"/>
    </location>
</feature>
<evidence type="ECO:0000313" key="3">
    <source>
        <dbReference type="Proteomes" id="UP000265663"/>
    </source>
</evidence>
<evidence type="ECO:0000256" key="1">
    <source>
        <dbReference type="SAM" id="Phobius"/>
    </source>
</evidence>
<dbReference type="EMBL" id="KE747814">
    <property type="protein sequence ID" value="RMZ67956.1"/>
    <property type="molecule type" value="Genomic_DNA"/>
</dbReference>
<gene>
    <name evidence="2" type="ORF">GMOD_00004046</name>
</gene>
<accession>A0A3M7M0G5</accession>
<keyword evidence="3" id="KW-1185">Reference proteome</keyword>
<name>A0A3M7M0G5_9PLEO</name>
<keyword evidence="1" id="KW-0472">Membrane</keyword>
<dbReference type="AlphaFoldDB" id="A0A3M7M0G5"/>
<proteinExistence type="predicted"/>
<organism evidence="2 3">
    <name type="scientific">Pyrenophora seminiperda CCB06</name>
    <dbReference type="NCBI Taxonomy" id="1302712"/>
    <lineage>
        <taxon>Eukaryota</taxon>
        <taxon>Fungi</taxon>
        <taxon>Dikarya</taxon>
        <taxon>Ascomycota</taxon>
        <taxon>Pezizomycotina</taxon>
        <taxon>Dothideomycetes</taxon>
        <taxon>Pleosporomycetidae</taxon>
        <taxon>Pleosporales</taxon>
        <taxon>Pleosporineae</taxon>
        <taxon>Pleosporaceae</taxon>
        <taxon>Pyrenophora</taxon>
    </lineage>
</organism>
<reference evidence="2 3" key="1">
    <citation type="journal article" date="2014" name="PLoS ONE">
        <title>De novo Genome Assembly of the Fungal Plant Pathogen Pyrenophora semeniperda.</title>
        <authorList>
            <person name="Soliai M.M."/>
            <person name="Meyer S.E."/>
            <person name="Udall J.A."/>
            <person name="Elzinga D.E."/>
            <person name="Hermansen R.A."/>
            <person name="Bodily P.M."/>
            <person name="Hart A.A."/>
            <person name="Coleman C.E."/>
        </authorList>
    </citation>
    <scope>NUCLEOTIDE SEQUENCE [LARGE SCALE GENOMIC DNA]</scope>
    <source>
        <strain evidence="2 3">CCB06</strain>
        <tissue evidence="2">Mycelium</tissue>
    </source>
</reference>
<keyword evidence="1" id="KW-0812">Transmembrane</keyword>